<dbReference type="AlphaFoldDB" id="A0AB34JSY0"/>
<keyword evidence="2" id="KW-1185">Reference proteome</keyword>
<dbReference type="Pfam" id="PF03637">
    <property type="entry name" value="Mob1_phocein"/>
    <property type="match status" value="1"/>
</dbReference>
<organism evidence="1 2">
    <name type="scientific">Prymnesium parvum</name>
    <name type="common">Toxic golden alga</name>
    <dbReference type="NCBI Taxonomy" id="97485"/>
    <lineage>
        <taxon>Eukaryota</taxon>
        <taxon>Haptista</taxon>
        <taxon>Haptophyta</taxon>
        <taxon>Prymnesiophyceae</taxon>
        <taxon>Prymnesiales</taxon>
        <taxon>Prymnesiaceae</taxon>
        <taxon>Prymnesium</taxon>
    </lineage>
</organism>
<evidence type="ECO:0008006" key="3">
    <source>
        <dbReference type="Google" id="ProtNLM"/>
    </source>
</evidence>
<evidence type="ECO:0000313" key="2">
    <source>
        <dbReference type="Proteomes" id="UP001515480"/>
    </source>
</evidence>
<sequence>MFKRNVDTFKLKKHAVPGSRRFQLYQHAQATLGAGRLLDAVKLPAGEDLYDWLAVNVTDFYNEVNLLYGVLVDVCTPTCCPTMSAGPRFEYKWADGVKIKKPIRCSAPKYIDLMMSWAQSTLDDENIFPIRAGEPFPPNIRQVICAIFKRLFRVYAHIYMMHFPAMQEMGAEPHVNTCFRHFMLFVREFDLIDKQELAPLNDLIQSIYARDAPRDASEREKNLTACAEVCQSVGPRGIAQPA</sequence>
<protein>
    <recommendedName>
        <fullName evidence="3">Mob1/phocein family protein</fullName>
    </recommendedName>
</protein>
<dbReference type="Gene3D" id="1.20.140.30">
    <property type="entry name" value="MOB kinase activator"/>
    <property type="match status" value="1"/>
</dbReference>
<comment type="caution">
    <text evidence="1">The sequence shown here is derived from an EMBL/GenBank/DDBJ whole genome shotgun (WGS) entry which is preliminary data.</text>
</comment>
<gene>
    <name evidence="1" type="ORF">AB1Y20_018669</name>
</gene>
<dbReference type="PANTHER" id="PTHR22599">
    <property type="entry name" value="MPS ONE BINDER KINASE ACTIVATOR-LIKE MOB"/>
    <property type="match status" value="1"/>
</dbReference>
<dbReference type="EMBL" id="JBGBPQ010000005">
    <property type="protein sequence ID" value="KAL1523741.1"/>
    <property type="molecule type" value="Genomic_DNA"/>
</dbReference>
<proteinExistence type="predicted"/>
<dbReference type="InterPro" id="IPR036703">
    <property type="entry name" value="MOB_kinase_act_sf"/>
</dbReference>
<dbReference type="SUPFAM" id="SSF101152">
    <property type="entry name" value="Mob1/phocein"/>
    <property type="match status" value="1"/>
</dbReference>
<evidence type="ECO:0000313" key="1">
    <source>
        <dbReference type="EMBL" id="KAL1523741.1"/>
    </source>
</evidence>
<accession>A0AB34JSY0</accession>
<dbReference type="InterPro" id="IPR005301">
    <property type="entry name" value="MOB_kinase_act_fam"/>
</dbReference>
<dbReference type="FunFam" id="1.20.140.30:FF:000001">
    <property type="entry name" value="MOB kinase activator 1A"/>
    <property type="match status" value="1"/>
</dbReference>
<dbReference type="SMART" id="SM01388">
    <property type="entry name" value="Mob1_phocein"/>
    <property type="match status" value="1"/>
</dbReference>
<reference evidence="1 2" key="1">
    <citation type="journal article" date="2024" name="Science">
        <title>Giant polyketide synthase enzymes in the biosynthesis of giant marine polyether toxins.</title>
        <authorList>
            <person name="Fallon T.R."/>
            <person name="Shende V.V."/>
            <person name="Wierzbicki I.H."/>
            <person name="Pendleton A.L."/>
            <person name="Watervoot N.F."/>
            <person name="Auber R.P."/>
            <person name="Gonzalez D.J."/>
            <person name="Wisecaver J.H."/>
            <person name="Moore B.S."/>
        </authorList>
    </citation>
    <scope>NUCLEOTIDE SEQUENCE [LARGE SCALE GENOMIC DNA]</scope>
    <source>
        <strain evidence="1 2">12B1</strain>
    </source>
</reference>
<dbReference type="Proteomes" id="UP001515480">
    <property type="component" value="Unassembled WGS sequence"/>
</dbReference>
<name>A0AB34JSY0_PRYPA</name>